<accession>A0A210QKX8</accession>
<dbReference type="InterPro" id="IPR011011">
    <property type="entry name" value="Znf_FYVE_PHD"/>
</dbReference>
<evidence type="ECO:0000313" key="2">
    <source>
        <dbReference type="Proteomes" id="UP000242188"/>
    </source>
</evidence>
<dbReference type="EMBL" id="NEDP02003147">
    <property type="protein sequence ID" value="OWF49356.1"/>
    <property type="molecule type" value="Genomic_DNA"/>
</dbReference>
<proteinExistence type="predicted"/>
<name>A0A210QKX8_MIZYE</name>
<reference evidence="1 2" key="1">
    <citation type="journal article" date="2017" name="Nat. Ecol. Evol.">
        <title>Scallop genome provides insights into evolution of bilaterian karyotype and development.</title>
        <authorList>
            <person name="Wang S."/>
            <person name="Zhang J."/>
            <person name="Jiao W."/>
            <person name="Li J."/>
            <person name="Xun X."/>
            <person name="Sun Y."/>
            <person name="Guo X."/>
            <person name="Huan P."/>
            <person name="Dong B."/>
            <person name="Zhang L."/>
            <person name="Hu X."/>
            <person name="Sun X."/>
            <person name="Wang J."/>
            <person name="Zhao C."/>
            <person name="Wang Y."/>
            <person name="Wang D."/>
            <person name="Huang X."/>
            <person name="Wang R."/>
            <person name="Lv J."/>
            <person name="Li Y."/>
            <person name="Zhang Z."/>
            <person name="Liu B."/>
            <person name="Lu W."/>
            <person name="Hui Y."/>
            <person name="Liang J."/>
            <person name="Zhou Z."/>
            <person name="Hou R."/>
            <person name="Li X."/>
            <person name="Liu Y."/>
            <person name="Li H."/>
            <person name="Ning X."/>
            <person name="Lin Y."/>
            <person name="Zhao L."/>
            <person name="Xing Q."/>
            <person name="Dou J."/>
            <person name="Li Y."/>
            <person name="Mao J."/>
            <person name="Guo H."/>
            <person name="Dou H."/>
            <person name="Li T."/>
            <person name="Mu C."/>
            <person name="Jiang W."/>
            <person name="Fu Q."/>
            <person name="Fu X."/>
            <person name="Miao Y."/>
            <person name="Liu J."/>
            <person name="Yu Q."/>
            <person name="Li R."/>
            <person name="Liao H."/>
            <person name="Li X."/>
            <person name="Kong Y."/>
            <person name="Jiang Z."/>
            <person name="Chourrout D."/>
            <person name="Li R."/>
            <person name="Bao Z."/>
        </authorList>
    </citation>
    <scope>NUCLEOTIDE SEQUENCE [LARGE SCALE GENOMIC DNA]</scope>
    <source>
        <strain evidence="1 2">PY_sf001</strain>
    </source>
</reference>
<dbReference type="Gene3D" id="3.30.40.10">
    <property type="entry name" value="Zinc/RING finger domain, C3HC4 (zinc finger)"/>
    <property type="match status" value="1"/>
</dbReference>
<dbReference type="AlphaFoldDB" id="A0A210QKX8"/>
<keyword evidence="2" id="KW-1185">Reference proteome</keyword>
<gene>
    <name evidence="1" type="ORF">KP79_PYT05007</name>
</gene>
<dbReference type="SUPFAM" id="SSF57903">
    <property type="entry name" value="FYVE/PHD zinc finger"/>
    <property type="match status" value="1"/>
</dbReference>
<evidence type="ECO:0000313" key="1">
    <source>
        <dbReference type="EMBL" id="OWF49356.1"/>
    </source>
</evidence>
<sequence length="149" mass="16909">MDSNIGYSSSEEDSCQNLQVGKRRRDDHTDMELLTCGKCETLLTTEAGFIMCDCCGLLFCQDCSKLPKEVYRHLVVNNIASVTFNCKSCKRIQPTLKNIDDSMKALNISNEKRIRGIDTRISKLETDTTRRISQEIKQITGEYRGKDGE</sequence>
<comment type="caution">
    <text evidence="1">The sequence shown here is derived from an EMBL/GenBank/DDBJ whole genome shotgun (WGS) entry which is preliminary data.</text>
</comment>
<dbReference type="Proteomes" id="UP000242188">
    <property type="component" value="Unassembled WGS sequence"/>
</dbReference>
<organism evidence="1 2">
    <name type="scientific">Mizuhopecten yessoensis</name>
    <name type="common">Japanese scallop</name>
    <name type="synonym">Patinopecten yessoensis</name>
    <dbReference type="NCBI Taxonomy" id="6573"/>
    <lineage>
        <taxon>Eukaryota</taxon>
        <taxon>Metazoa</taxon>
        <taxon>Spiralia</taxon>
        <taxon>Lophotrochozoa</taxon>
        <taxon>Mollusca</taxon>
        <taxon>Bivalvia</taxon>
        <taxon>Autobranchia</taxon>
        <taxon>Pteriomorphia</taxon>
        <taxon>Pectinida</taxon>
        <taxon>Pectinoidea</taxon>
        <taxon>Pectinidae</taxon>
        <taxon>Mizuhopecten</taxon>
    </lineage>
</organism>
<dbReference type="InterPro" id="IPR013083">
    <property type="entry name" value="Znf_RING/FYVE/PHD"/>
</dbReference>
<protein>
    <submittedName>
        <fullName evidence="1">Uncharacterized protein</fullName>
    </submittedName>
</protein>